<dbReference type="AlphaFoldDB" id="A0AAV3QRW2"/>
<reference evidence="1 2" key="1">
    <citation type="submission" date="2024-01" db="EMBL/GenBank/DDBJ databases">
        <title>The complete chloroplast genome sequence of Lithospermum erythrorhizon: insights into the phylogenetic relationship among Boraginaceae species and the maternal lineages of purple gromwells.</title>
        <authorList>
            <person name="Okada T."/>
            <person name="Watanabe K."/>
        </authorList>
    </citation>
    <scope>NUCLEOTIDE SEQUENCE [LARGE SCALE GENOMIC DNA]</scope>
</reference>
<evidence type="ECO:0000313" key="2">
    <source>
        <dbReference type="Proteomes" id="UP001454036"/>
    </source>
</evidence>
<name>A0AAV3QRW2_LITER</name>
<protein>
    <submittedName>
        <fullName evidence="1">Uncharacterized protein</fullName>
    </submittedName>
</protein>
<organism evidence="1 2">
    <name type="scientific">Lithospermum erythrorhizon</name>
    <name type="common">Purple gromwell</name>
    <name type="synonym">Lithospermum officinale var. erythrorhizon</name>
    <dbReference type="NCBI Taxonomy" id="34254"/>
    <lineage>
        <taxon>Eukaryota</taxon>
        <taxon>Viridiplantae</taxon>
        <taxon>Streptophyta</taxon>
        <taxon>Embryophyta</taxon>
        <taxon>Tracheophyta</taxon>
        <taxon>Spermatophyta</taxon>
        <taxon>Magnoliopsida</taxon>
        <taxon>eudicotyledons</taxon>
        <taxon>Gunneridae</taxon>
        <taxon>Pentapetalae</taxon>
        <taxon>asterids</taxon>
        <taxon>lamiids</taxon>
        <taxon>Boraginales</taxon>
        <taxon>Boraginaceae</taxon>
        <taxon>Boraginoideae</taxon>
        <taxon>Lithospermeae</taxon>
        <taxon>Lithospermum</taxon>
    </lineage>
</organism>
<dbReference type="Proteomes" id="UP001454036">
    <property type="component" value="Unassembled WGS sequence"/>
</dbReference>
<sequence>MNSLSQAAGMVPSAEMYGAFIVFETSPCELAFGARDQVPFLLCGRETPPTAACAWPYILPYWLGRPSVPLW</sequence>
<evidence type="ECO:0000313" key="1">
    <source>
        <dbReference type="EMBL" id="GAA0166765.1"/>
    </source>
</evidence>
<comment type="caution">
    <text evidence="1">The sequence shown here is derived from an EMBL/GenBank/DDBJ whole genome shotgun (WGS) entry which is preliminary data.</text>
</comment>
<keyword evidence="2" id="KW-1185">Reference proteome</keyword>
<accession>A0AAV3QRW2</accession>
<proteinExistence type="predicted"/>
<gene>
    <name evidence="1" type="ORF">LIER_21849</name>
</gene>
<dbReference type="EMBL" id="BAABME010005847">
    <property type="protein sequence ID" value="GAA0166765.1"/>
    <property type="molecule type" value="Genomic_DNA"/>
</dbReference>